<organism evidence="2 3">
    <name type="scientific">Dioscorea zingiberensis</name>
    <dbReference type="NCBI Taxonomy" id="325984"/>
    <lineage>
        <taxon>Eukaryota</taxon>
        <taxon>Viridiplantae</taxon>
        <taxon>Streptophyta</taxon>
        <taxon>Embryophyta</taxon>
        <taxon>Tracheophyta</taxon>
        <taxon>Spermatophyta</taxon>
        <taxon>Magnoliopsida</taxon>
        <taxon>Liliopsida</taxon>
        <taxon>Dioscoreales</taxon>
        <taxon>Dioscoreaceae</taxon>
        <taxon>Dioscorea</taxon>
    </lineage>
</organism>
<dbReference type="PANTHER" id="PTHR22684">
    <property type="entry name" value="NULP1-RELATED"/>
    <property type="match status" value="1"/>
</dbReference>
<dbReference type="InterPro" id="IPR006994">
    <property type="entry name" value="TCF25/Rqc1"/>
</dbReference>
<dbReference type="PANTHER" id="PTHR22684:SF0">
    <property type="entry name" value="RIBOSOME QUALITY CONTROL COMPLEX SUBUNIT TCF25"/>
    <property type="match status" value="1"/>
</dbReference>
<keyword evidence="3" id="KW-1185">Reference proteome</keyword>
<evidence type="ECO:0000256" key="1">
    <source>
        <dbReference type="SAM" id="MobiDB-lite"/>
    </source>
</evidence>
<gene>
    <name evidence="2" type="ORF">J5N97_020296</name>
</gene>
<dbReference type="Pfam" id="PF04910">
    <property type="entry name" value="Tcf25"/>
    <property type="match status" value="1"/>
</dbReference>
<dbReference type="Proteomes" id="UP001085076">
    <property type="component" value="Miscellaneous, Linkage group lg05"/>
</dbReference>
<dbReference type="OrthoDB" id="205993at2759"/>
<reference evidence="2" key="1">
    <citation type="submission" date="2021-03" db="EMBL/GenBank/DDBJ databases">
        <authorList>
            <person name="Li Z."/>
            <person name="Yang C."/>
        </authorList>
    </citation>
    <scope>NUCLEOTIDE SEQUENCE</scope>
    <source>
        <strain evidence="2">Dzin_1.0</strain>
        <tissue evidence="2">Leaf</tissue>
    </source>
</reference>
<accession>A0A9D5CFJ5</accession>
<dbReference type="EMBL" id="JAGGNH010000005">
    <property type="protein sequence ID" value="KAJ0972337.1"/>
    <property type="molecule type" value="Genomic_DNA"/>
</dbReference>
<dbReference type="AlphaFoldDB" id="A0A9D5CFJ5"/>
<feature type="region of interest" description="Disordered" evidence="1">
    <location>
        <begin position="174"/>
        <end position="193"/>
    </location>
</feature>
<feature type="compositionally biased region" description="Basic and acidic residues" evidence="1">
    <location>
        <begin position="48"/>
        <end position="61"/>
    </location>
</feature>
<name>A0A9D5CFJ5_9LILI</name>
<evidence type="ECO:0000313" key="2">
    <source>
        <dbReference type="EMBL" id="KAJ0972337.1"/>
    </source>
</evidence>
<evidence type="ECO:0000313" key="3">
    <source>
        <dbReference type="Proteomes" id="UP001085076"/>
    </source>
</evidence>
<feature type="region of interest" description="Disordered" evidence="1">
    <location>
        <begin position="13"/>
        <end position="102"/>
    </location>
</feature>
<feature type="compositionally biased region" description="Low complexity" evidence="1">
    <location>
        <begin position="174"/>
        <end position="185"/>
    </location>
</feature>
<dbReference type="GO" id="GO:1990112">
    <property type="term" value="C:RQC complex"/>
    <property type="evidence" value="ECO:0007669"/>
    <property type="project" value="TreeGrafter"/>
</dbReference>
<feature type="compositionally biased region" description="Basic and acidic residues" evidence="1">
    <location>
        <begin position="91"/>
        <end position="102"/>
    </location>
</feature>
<feature type="compositionally biased region" description="Basic and acidic residues" evidence="1">
    <location>
        <begin position="13"/>
        <end position="22"/>
    </location>
</feature>
<protein>
    <recommendedName>
        <fullName evidence="4">Transcription factor 25</fullName>
    </recommendedName>
</protein>
<proteinExistence type="predicted"/>
<reference evidence="2" key="2">
    <citation type="journal article" date="2022" name="Hortic Res">
        <title>The genome of Dioscorea zingiberensis sheds light on the biosynthesis, origin and evolution of the medicinally important diosgenin saponins.</title>
        <authorList>
            <person name="Li Y."/>
            <person name="Tan C."/>
            <person name="Li Z."/>
            <person name="Guo J."/>
            <person name="Li S."/>
            <person name="Chen X."/>
            <person name="Wang C."/>
            <person name="Dai X."/>
            <person name="Yang H."/>
            <person name="Song W."/>
            <person name="Hou L."/>
            <person name="Xu J."/>
            <person name="Tong Z."/>
            <person name="Xu A."/>
            <person name="Yuan X."/>
            <person name="Wang W."/>
            <person name="Yang Q."/>
            <person name="Chen L."/>
            <person name="Sun Z."/>
            <person name="Wang K."/>
            <person name="Pan B."/>
            <person name="Chen J."/>
            <person name="Bao Y."/>
            <person name="Liu F."/>
            <person name="Qi X."/>
            <person name="Gang D.R."/>
            <person name="Wen J."/>
            <person name="Li J."/>
        </authorList>
    </citation>
    <scope>NUCLEOTIDE SEQUENCE</scope>
    <source>
        <strain evidence="2">Dzin_1.0</strain>
    </source>
</reference>
<comment type="caution">
    <text evidence="2">The sequence shown here is derived from an EMBL/GenBank/DDBJ whole genome shotgun (WGS) entry which is preliminary data.</text>
</comment>
<evidence type="ECO:0008006" key="4">
    <source>
        <dbReference type="Google" id="ProtNLM"/>
    </source>
</evidence>
<sequence length="626" mass="71081">MSARLLRRVLKEQEEQQLHDQQLEAESDDSPKRGPPSRNLFDLLGDQDDGHEADVIDKQGDAAEEAENVTRNSSNVVAANRGKSKKKKKKGKEDKSETISNSEKEIEQILEDLSINNKAPTQLAEKNTRAVRKELAANPKIHSVSSVLAIDPKHLKAENELRKIFGSKVVSSFENNHSGSSSRQVRGGRRAAHNPRKTILVTPSSYWPWWDRSMSMELLETKEGVHYFRYVHSPSYSHAQEAFEAAKEINDLNAIAAVLAHYPYHVDSLLTFAELFKYSGEHQSSADAIAKCLFALECAWHPLFSPLQGSCQLKYTHNTNKPLFSALFSHMKNMDRRGCHRSALEVCKLLLSLDHDDPKGALFFIDYFSLRAQEYRWLEHFAEEYQSDYSIWLFPNFSFSLAICRYYLEQDATSGNEALQTGKATSGDLMKQALMLHPLVLQKLVAKAPLKDPAWTQILKHSFFGSAKAGSPTLDHLINIYVERNYIMWRFPELQNLLKEAALLVIEMLKQNNSEAWDLQCVRKEAFSSEKNEYSHLLVSEFSDAVPTLPPEELRPLMVAPHMMHHQIPDGNAEVVAPERAHAPRDVAGRNTVAVFLESLLPWVDFGHDFHDFHGEPDDNDQNVEE</sequence>